<feature type="domain" description="EGF-like" evidence="3 4">
    <location>
        <begin position="58"/>
        <end position="69"/>
    </location>
</feature>
<protein>
    <recommendedName>
        <fullName evidence="3 4">EGF-like domain-containing protein</fullName>
    </recommendedName>
</protein>
<evidence type="ECO:0000259" key="4">
    <source>
        <dbReference type="PROSITE" id="PS01186"/>
    </source>
</evidence>
<keyword evidence="1" id="KW-1133">Transmembrane helix</keyword>
<evidence type="ECO:0000256" key="2">
    <source>
        <dbReference type="SAM" id="SignalP"/>
    </source>
</evidence>
<reference evidence="6" key="1">
    <citation type="journal article" date="2008" name="Nat. Genet.">
        <title>The Pristionchus pacificus genome provides a unique perspective on nematode lifestyle and parasitism.</title>
        <authorList>
            <person name="Dieterich C."/>
            <person name="Clifton S.W."/>
            <person name="Schuster L.N."/>
            <person name="Chinwalla A."/>
            <person name="Delehaunty K."/>
            <person name="Dinkelacker I."/>
            <person name="Fulton L."/>
            <person name="Fulton R."/>
            <person name="Godfrey J."/>
            <person name="Minx P."/>
            <person name="Mitreva M."/>
            <person name="Roeseler W."/>
            <person name="Tian H."/>
            <person name="Witte H."/>
            <person name="Yang S.P."/>
            <person name="Wilson R.K."/>
            <person name="Sommer R.J."/>
        </authorList>
    </citation>
    <scope>NUCLEOTIDE SEQUENCE [LARGE SCALE GENOMIC DNA]</scope>
    <source>
        <strain evidence="6">PS312</strain>
    </source>
</reference>
<reference evidence="5" key="2">
    <citation type="submission" date="2022-06" db="UniProtKB">
        <authorList>
            <consortium name="EnsemblMetazoa"/>
        </authorList>
    </citation>
    <scope>IDENTIFICATION</scope>
    <source>
        <strain evidence="5">PS312</strain>
    </source>
</reference>
<evidence type="ECO:0000313" key="6">
    <source>
        <dbReference type="Proteomes" id="UP000005239"/>
    </source>
</evidence>
<keyword evidence="6" id="KW-1185">Reference proteome</keyword>
<gene>
    <name evidence="5" type="primary">WBGene00091148</name>
</gene>
<keyword evidence="2" id="KW-0732">Signal</keyword>
<proteinExistence type="predicted"/>
<dbReference type="PROSITE" id="PS00022">
    <property type="entry name" value="EGF_1"/>
    <property type="match status" value="1"/>
</dbReference>
<evidence type="ECO:0000256" key="1">
    <source>
        <dbReference type="SAM" id="Phobius"/>
    </source>
</evidence>
<name>A0A8R1Y6X4_PRIPA</name>
<organism evidence="5 6">
    <name type="scientific">Pristionchus pacificus</name>
    <name type="common">Parasitic nematode worm</name>
    <dbReference type="NCBI Taxonomy" id="54126"/>
    <lineage>
        <taxon>Eukaryota</taxon>
        <taxon>Metazoa</taxon>
        <taxon>Ecdysozoa</taxon>
        <taxon>Nematoda</taxon>
        <taxon>Chromadorea</taxon>
        <taxon>Rhabditida</taxon>
        <taxon>Rhabditina</taxon>
        <taxon>Diplogasteromorpha</taxon>
        <taxon>Diplogasteroidea</taxon>
        <taxon>Neodiplogasteridae</taxon>
        <taxon>Pristionchus</taxon>
    </lineage>
</organism>
<dbReference type="InterPro" id="IPR000742">
    <property type="entry name" value="EGF"/>
</dbReference>
<dbReference type="EnsemblMetazoa" id="PPA01594.1">
    <property type="protein sequence ID" value="PPA01594.1"/>
    <property type="gene ID" value="WBGene00091148"/>
</dbReference>
<dbReference type="Proteomes" id="UP000005239">
    <property type="component" value="Unassembled WGS sequence"/>
</dbReference>
<dbReference type="PROSITE" id="PS01186">
    <property type="entry name" value="EGF_2"/>
    <property type="match status" value="1"/>
</dbReference>
<evidence type="ECO:0000259" key="3">
    <source>
        <dbReference type="PROSITE" id="PS00022"/>
    </source>
</evidence>
<accession>A0A8R1Y6X4</accession>
<feature type="chain" id="PRO_5035938387" description="EGF-like domain-containing protein" evidence="2">
    <location>
        <begin position="19"/>
        <end position="263"/>
    </location>
</feature>
<evidence type="ECO:0000313" key="5">
    <source>
        <dbReference type="EnsemblMetazoa" id="PPA01594.1"/>
    </source>
</evidence>
<dbReference type="Gene3D" id="2.10.25.10">
    <property type="entry name" value="Laminin"/>
    <property type="match status" value="1"/>
</dbReference>
<keyword evidence="1" id="KW-0812">Transmembrane</keyword>
<sequence length="263" mass="29673">MRDSLFVVLVAFIAGAHAAPRPVFTTTANPALFVRQRECAREGTLRVFRFSEASPIFCECVPGFEGRYCEKRICKNGKVRIIAVEELDNPDSWYPDLLTTTDCYCNPGFDGPTCEERIDRTAVTWIKVLAILEPIVFFIIFLIPCCCALHMAKEFCKPLLQHDRYSMMFYDVTQAYRPRPENLCTGGKTCPYEYKKTAPPPYVYSPLTTTLVDGLKPSTAHIVSRPTVPKCTVLQPTVSQPTVSPISELRQPVYTQAKCFPHV</sequence>
<dbReference type="AlphaFoldDB" id="A0A8R1Y6X4"/>
<feature type="signal peptide" evidence="2">
    <location>
        <begin position="1"/>
        <end position="18"/>
    </location>
</feature>
<feature type="transmembrane region" description="Helical" evidence="1">
    <location>
        <begin position="125"/>
        <end position="149"/>
    </location>
</feature>
<keyword evidence="1" id="KW-0472">Membrane</keyword>